<evidence type="ECO:0000256" key="11">
    <source>
        <dbReference type="SAM" id="Coils"/>
    </source>
</evidence>
<keyword evidence="7 11" id="KW-0175">Coiled coil</keyword>
<evidence type="ECO:0000256" key="5">
    <source>
        <dbReference type="ARBA" id="ARBA00022574"/>
    </source>
</evidence>
<evidence type="ECO:0000259" key="13">
    <source>
        <dbReference type="PROSITE" id="PS50086"/>
    </source>
</evidence>
<dbReference type="SUPFAM" id="SSF47923">
    <property type="entry name" value="Ypt/Rab-GAP domain of gyp1p"/>
    <property type="match status" value="1"/>
</dbReference>
<evidence type="ECO:0000256" key="9">
    <source>
        <dbReference type="ARBA" id="ARBA00023273"/>
    </source>
</evidence>
<dbReference type="InterPro" id="IPR015943">
    <property type="entry name" value="WD40/YVTN_repeat-like_dom_sf"/>
</dbReference>
<feature type="non-terminal residue" evidence="14">
    <location>
        <position position="854"/>
    </location>
</feature>
<dbReference type="GO" id="GO:0034451">
    <property type="term" value="C:centriolar satellite"/>
    <property type="evidence" value="ECO:0007669"/>
    <property type="project" value="UniProtKB-SubCell"/>
</dbReference>
<dbReference type="PROSITE" id="PS50086">
    <property type="entry name" value="TBC_RABGAP"/>
    <property type="match status" value="1"/>
</dbReference>
<feature type="coiled-coil region" evidence="11">
    <location>
        <begin position="654"/>
        <end position="684"/>
    </location>
</feature>
<evidence type="ECO:0000256" key="8">
    <source>
        <dbReference type="ARBA" id="ARBA00023212"/>
    </source>
</evidence>
<evidence type="ECO:0000256" key="6">
    <source>
        <dbReference type="ARBA" id="ARBA00022737"/>
    </source>
</evidence>
<evidence type="ECO:0000256" key="2">
    <source>
        <dbReference type="ARBA" id="ARBA00004607"/>
    </source>
</evidence>
<dbReference type="Gene3D" id="2.130.10.10">
    <property type="entry name" value="YVTN repeat-like/Quinoprotein amine dehydrogenase"/>
    <property type="match status" value="1"/>
</dbReference>
<evidence type="ECO:0000313" key="14">
    <source>
        <dbReference type="EMBL" id="KAJ9580105.1"/>
    </source>
</evidence>
<dbReference type="Pfam" id="PF00566">
    <property type="entry name" value="RabGAP-TBC"/>
    <property type="match status" value="1"/>
</dbReference>
<keyword evidence="4" id="KW-0963">Cytoplasm</keyword>
<dbReference type="FunFam" id="1.10.472.80:FF:000022">
    <property type="entry name" value="TBC1 domain family, member 31"/>
    <property type="match status" value="1"/>
</dbReference>
<protein>
    <recommendedName>
        <fullName evidence="3">TBC1 domain family member 31</fullName>
    </recommendedName>
</protein>
<dbReference type="InterPro" id="IPR036322">
    <property type="entry name" value="WD40_repeat_dom_sf"/>
</dbReference>
<dbReference type="AlphaFoldDB" id="A0AAD8E7H0"/>
<sequence>VVFMPVTDNVLAVYQDDAMQIWKLDDFECAKQILPETWKVHHIKTIAFTRDGRGMVIGGHSPSLVVFSLDLWSVQKVIELPDSVSGVRHIEFLPQLFDASILGLLSSHCTLYFMDIETSTLLKNVFVPQSNITKFSCSSNGKFIACVLQSGEVNIYTSSQLLETRSPDEPVAVEKVETMHSPDLPETDNSKKIAAQHKNKEILKKNLLKVHKQIKETLDLNRLKPILKEFGEYPECYRSLIWKAILQLPGNQASYVSLVKKDIHHSYANLEVEYPLENKTALKNLKRLLSCMTHWSPVFSEAKFLPLFVFPFVKVFQNDPFVCFEAVVTIFLNWCQHWFEYFPFPPINVLSMIENVLTEHDLELLKFYYEYGVKSHLYAWTLLETAFSEVLSRSEWLCLWDHILSNEPAFLLMAVVAYNIICRKAIMSCRTYPDFEYFFHNQNPVDMKRLLSKTYTLCEKTSTEVHPRQYLVTFKPLEEGSYPVFNKYPKFIVDYKARHLEKLRKEEETIKKQIDMALNHKVAQERRLKEQEKTELKEKRLRELEEVYCEMLAKEETRITEQHKKLLDLRKELQTLEDELCCASKNRMMQKNVEERHLNLSLLLQDIERKRTLQEVELLAAEKEIQHHLKDISAHKHNLKQKLGAANSSAVLCHHDLQQKQNKLTEELRKVMNVEAETKKLQQEMIYLLGKLKDQKEGSSEAGHQHRPKPCQTRSQVDLDSNLWKQDPVKAAMNTREELLKSSEINIKNGEIEKSAIAAHSLLEGHRIEKEAKLLKHLEKPLDLTVWEKIFIQKNKFKSMNFDISDERNLISKFIESTPDGNDISKFVKSTPDGNVIEGDSNEYPVVIMAVENE</sequence>
<dbReference type="Proteomes" id="UP001233999">
    <property type="component" value="Unassembled WGS sequence"/>
</dbReference>
<accession>A0AAD8E7H0</accession>
<organism evidence="14 15">
    <name type="scientific">Diploptera punctata</name>
    <name type="common">Pacific beetle cockroach</name>
    <dbReference type="NCBI Taxonomy" id="6984"/>
    <lineage>
        <taxon>Eukaryota</taxon>
        <taxon>Metazoa</taxon>
        <taxon>Ecdysozoa</taxon>
        <taxon>Arthropoda</taxon>
        <taxon>Hexapoda</taxon>
        <taxon>Insecta</taxon>
        <taxon>Pterygota</taxon>
        <taxon>Neoptera</taxon>
        <taxon>Polyneoptera</taxon>
        <taxon>Dictyoptera</taxon>
        <taxon>Blattodea</taxon>
        <taxon>Blaberoidea</taxon>
        <taxon>Blaberidae</taxon>
        <taxon>Diplopterinae</taxon>
        <taxon>Diploptera</taxon>
    </lineage>
</organism>
<feature type="domain" description="Rab-GAP TBC" evidence="13">
    <location>
        <begin position="232"/>
        <end position="407"/>
    </location>
</feature>
<reference evidence="14" key="1">
    <citation type="journal article" date="2023" name="IScience">
        <title>Live-bearing cockroach genome reveals convergent evolutionary mechanisms linked to viviparity in insects and beyond.</title>
        <authorList>
            <person name="Fouks B."/>
            <person name="Harrison M.C."/>
            <person name="Mikhailova A.A."/>
            <person name="Marchal E."/>
            <person name="English S."/>
            <person name="Carruthers M."/>
            <person name="Jennings E.C."/>
            <person name="Chiamaka E.L."/>
            <person name="Frigard R.A."/>
            <person name="Pippel M."/>
            <person name="Attardo G.M."/>
            <person name="Benoit J.B."/>
            <person name="Bornberg-Bauer E."/>
            <person name="Tobe S.S."/>
        </authorList>
    </citation>
    <scope>NUCLEOTIDE SEQUENCE</scope>
    <source>
        <strain evidence="14">Stay&amp;Tobe</strain>
    </source>
</reference>
<dbReference type="PANTHER" id="PTHR19853:SF1">
    <property type="entry name" value="TBC1 DOMAIN FAMILY MEMBER 31"/>
    <property type="match status" value="1"/>
</dbReference>
<evidence type="ECO:0000256" key="7">
    <source>
        <dbReference type="ARBA" id="ARBA00023054"/>
    </source>
</evidence>
<proteinExistence type="predicted"/>
<dbReference type="GO" id="GO:0036064">
    <property type="term" value="C:ciliary basal body"/>
    <property type="evidence" value="ECO:0007669"/>
    <property type="project" value="TreeGrafter"/>
</dbReference>
<dbReference type="GO" id="GO:0060271">
    <property type="term" value="P:cilium assembly"/>
    <property type="evidence" value="ECO:0007669"/>
    <property type="project" value="UniProtKB-ARBA"/>
</dbReference>
<dbReference type="InterPro" id="IPR035969">
    <property type="entry name" value="Rab-GAP_TBC_sf"/>
</dbReference>
<evidence type="ECO:0000256" key="1">
    <source>
        <dbReference type="ARBA" id="ARBA00004138"/>
    </source>
</evidence>
<name>A0AAD8E7H0_DIPPU</name>
<dbReference type="PANTHER" id="PTHR19853">
    <property type="entry name" value="WD REPEAT CONTAINING PROTEIN 3 WDR3"/>
    <property type="match status" value="1"/>
</dbReference>
<dbReference type="Gene3D" id="1.10.472.80">
    <property type="entry name" value="Ypt/Rab-GAP domain of gyp1p, domain 3"/>
    <property type="match status" value="1"/>
</dbReference>
<dbReference type="GO" id="GO:0060090">
    <property type="term" value="F:molecular adaptor activity"/>
    <property type="evidence" value="ECO:0007669"/>
    <property type="project" value="UniProtKB-ARBA"/>
</dbReference>
<feature type="coiled-coil region" evidence="11">
    <location>
        <begin position="500"/>
        <end position="579"/>
    </location>
</feature>
<keyword evidence="15" id="KW-1185">Reference proteome</keyword>
<comment type="caution">
    <text evidence="14">The sequence shown here is derived from an EMBL/GenBank/DDBJ whole genome shotgun (WGS) entry which is preliminary data.</text>
</comment>
<dbReference type="SUPFAM" id="SSF50978">
    <property type="entry name" value="WD40 repeat-like"/>
    <property type="match status" value="1"/>
</dbReference>
<dbReference type="InterPro" id="IPR051570">
    <property type="entry name" value="TBC1_cilium_biogenesis"/>
</dbReference>
<evidence type="ECO:0000313" key="15">
    <source>
        <dbReference type="Proteomes" id="UP001233999"/>
    </source>
</evidence>
<keyword evidence="5" id="KW-0853">WD repeat</keyword>
<dbReference type="EMBL" id="JASPKZ010008361">
    <property type="protein sequence ID" value="KAJ9580105.1"/>
    <property type="molecule type" value="Genomic_DNA"/>
</dbReference>
<keyword evidence="6" id="KW-0677">Repeat</keyword>
<evidence type="ECO:0000256" key="4">
    <source>
        <dbReference type="ARBA" id="ARBA00022490"/>
    </source>
</evidence>
<keyword evidence="8" id="KW-0206">Cytoskeleton</keyword>
<gene>
    <name evidence="14" type="ORF">L9F63_004247</name>
</gene>
<feature type="region of interest" description="Disordered" evidence="12">
    <location>
        <begin position="696"/>
        <end position="716"/>
    </location>
</feature>
<keyword evidence="9" id="KW-0966">Cell projection</keyword>
<comment type="subcellular location">
    <subcellularLocation>
        <location evidence="1">Cell projection</location>
        <location evidence="1">Cilium</location>
    </subcellularLocation>
    <subcellularLocation>
        <location evidence="2">Cytoplasm</location>
        <location evidence="2">Cytoskeleton</location>
        <location evidence="2">Microtubule organizing center</location>
        <location evidence="2">Centrosome</location>
        <location evidence="2">Centriolar satellite</location>
    </subcellularLocation>
</comment>
<comment type="function">
    <text evidence="10">Molecular adapter which is involved in cilium biogenesis. Part of a functional complex including OFD1 a centriolar protein involved in cilium assembly. Could regulate the cAMP-dependent phosphorylation of OFD1, and its subsequent ubiquitination by PJA2 which ultimately leads to its proteasomal degradation.</text>
</comment>
<reference evidence="14" key="2">
    <citation type="submission" date="2023-05" db="EMBL/GenBank/DDBJ databases">
        <authorList>
            <person name="Fouks B."/>
        </authorList>
    </citation>
    <scope>NUCLEOTIDE SEQUENCE</scope>
    <source>
        <strain evidence="14">Stay&amp;Tobe</strain>
        <tissue evidence="14">Testes</tissue>
    </source>
</reference>
<evidence type="ECO:0000256" key="3">
    <source>
        <dbReference type="ARBA" id="ARBA00014199"/>
    </source>
</evidence>
<evidence type="ECO:0000256" key="10">
    <source>
        <dbReference type="ARBA" id="ARBA00034464"/>
    </source>
</evidence>
<evidence type="ECO:0000256" key="12">
    <source>
        <dbReference type="SAM" id="MobiDB-lite"/>
    </source>
</evidence>
<dbReference type="InterPro" id="IPR000195">
    <property type="entry name" value="Rab-GAP-TBC_dom"/>
</dbReference>